<gene>
    <name evidence="2" type="ORF">GGQ54_003070</name>
</gene>
<evidence type="ECO:0000256" key="1">
    <source>
        <dbReference type="SAM" id="MobiDB-lite"/>
    </source>
</evidence>
<organism evidence="2 3">
    <name type="scientific">Naumannella cuiyingiana</name>
    <dbReference type="NCBI Taxonomy" id="1347891"/>
    <lineage>
        <taxon>Bacteria</taxon>
        <taxon>Bacillati</taxon>
        <taxon>Actinomycetota</taxon>
        <taxon>Actinomycetes</taxon>
        <taxon>Propionibacteriales</taxon>
        <taxon>Propionibacteriaceae</taxon>
        <taxon>Naumannella</taxon>
    </lineage>
</organism>
<evidence type="ECO:0000313" key="3">
    <source>
        <dbReference type="Proteomes" id="UP000527616"/>
    </source>
</evidence>
<reference evidence="2 3" key="1">
    <citation type="submission" date="2020-07" db="EMBL/GenBank/DDBJ databases">
        <title>Sequencing the genomes of 1000 actinobacteria strains.</title>
        <authorList>
            <person name="Klenk H.-P."/>
        </authorList>
    </citation>
    <scope>NUCLEOTIDE SEQUENCE [LARGE SCALE GENOMIC DNA]</scope>
    <source>
        <strain evidence="2 3">DSM 103164</strain>
    </source>
</reference>
<dbReference type="AlphaFoldDB" id="A0A7Z0DBZ3"/>
<evidence type="ECO:0000313" key="2">
    <source>
        <dbReference type="EMBL" id="NYI72510.1"/>
    </source>
</evidence>
<dbReference type="RefSeq" id="WP_179446171.1">
    <property type="nucleotide sequence ID" value="NZ_JACBZS010000001.1"/>
</dbReference>
<feature type="compositionally biased region" description="Pro residues" evidence="1">
    <location>
        <begin position="60"/>
        <end position="79"/>
    </location>
</feature>
<comment type="caution">
    <text evidence="2">The sequence shown here is derived from an EMBL/GenBank/DDBJ whole genome shotgun (WGS) entry which is preliminary data.</text>
</comment>
<dbReference type="EMBL" id="JACBZS010000001">
    <property type="protein sequence ID" value="NYI72510.1"/>
    <property type="molecule type" value="Genomic_DNA"/>
</dbReference>
<accession>A0A7Z0DBZ3</accession>
<evidence type="ECO:0008006" key="4">
    <source>
        <dbReference type="Google" id="ProtNLM"/>
    </source>
</evidence>
<feature type="region of interest" description="Disordered" evidence="1">
    <location>
        <begin position="49"/>
        <end position="79"/>
    </location>
</feature>
<name>A0A7Z0DBZ3_9ACTN</name>
<protein>
    <recommendedName>
        <fullName evidence="4">Antitoxin</fullName>
    </recommendedName>
</protein>
<proteinExistence type="predicted"/>
<sequence>MGIFDKAKDLAGQNPDAVNQGIDKAGDFVDQQTGGKFAGQVDQGQEFARGQFGGEAQPEGAPPADQPPADQPPADPPQQ</sequence>
<keyword evidence="3" id="KW-1185">Reference proteome</keyword>
<dbReference type="Pfam" id="PF14013">
    <property type="entry name" value="MT0933_antitox"/>
    <property type="match status" value="1"/>
</dbReference>
<dbReference type="Proteomes" id="UP000527616">
    <property type="component" value="Unassembled WGS sequence"/>
</dbReference>
<feature type="region of interest" description="Disordered" evidence="1">
    <location>
        <begin position="1"/>
        <end position="22"/>
    </location>
</feature>
<dbReference type="InterPro" id="IPR028037">
    <property type="entry name" value="Antitoxin_Rv0909/MT0933"/>
</dbReference>